<dbReference type="RefSeq" id="WP_395508254.1">
    <property type="nucleotide sequence ID" value="NZ_JBBDHD010000007.1"/>
</dbReference>
<proteinExistence type="predicted"/>
<dbReference type="Proteomes" id="UP001610631">
    <property type="component" value="Unassembled WGS sequence"/>
</dbReference>
<protein>
    <submittedName>
        <fullName evidence="1">DUF6228 family protein</fullName>
    </submittedName>
</protein>
<accession>A0ABW7P7Z6</accession>
<keyword evidence="2" id="KW-1185">Reference proteome</keyword>
<evidence type="ECO:0000313" key="1">
    <source>
        <dbReference type="EMBL" id="MFH7594315.1"/>
    </source>
</evidence>
<dbReference type="Pfam" id="PF19739">
    <property type="entry name" value="DUF6228"/>
    <property type="match status" value="1"/>
</dbReference>
<organism evidence="1 2">
    <name type="scientific">Streptomyces racemochromogenes</name>
    <dbReference type="NCBI Taxonomy" id="67353"/>
    <lineage>
        <taxon>Bacteria</taxon>
        <taxon>Bacillati</taxon>
        <taxon>Actinomycetota</taxon>
        <taxon>Actinomycetes</taxon>
        <taxon>Kitasatosporales</taxon>
        <taxon>Streptomycetaceae</taxon>
        <taxon>Streptomyces</taxon>
    </lineage>
</organism>
<gene>
    <name evidence="1" type="ORF">WDV06_04315</name>
</gene>
<comment type="caution">
    <text evidence="1">The sequence shown here is derived from an EMBL/GenBank/DDBJ whole genome shotgun (WGS) entry which is preliminary data.</text>
</comment>
<reference evidence="1 2" key="1">
    <citation type="submission" date="2024-03" db="EMBL/GenBank/DDBJ databases">
        <title>Whole genome sequencing of Streptomyces racemochromogenes, to identify antimicrobial biosynthetic gene clusters.</title>
        <authorList>
            <person name="Suryawanshi P."/>
            <person name="Krishnaraj P.U."/>
            <person name="Arun Y.P."/>
            <person name="Suryawanshi M.P."/>
            <person name="Rakshit O."/>
        </authorList>
    </citation>
    <scope>NUCLEOTIDE SEQUENCE [LARGE SCALE GENOMIC DNA]</scope>
    <source>
        <strain evidence="1 2">AUDT626</strain>
    </source>
</reference>
<dbReference type="InterPro" id="IPR046196">
    <property type="entry name" value="DUF6228"/>
</dbReference>
<sequence>MSVFEVSPQRSELVVRSPETPSTYVRLSDWARLDEHEVAIAVEAVADGLRARLDAESISVWDRAGDLTDFLEGLAYDFRGWEGERTWVTNRLVLTATFQAGGHVQLRWALRAGVFAEDAWECSVTTTLEAGEQMSRLSSELRRFLHQG</sequence>
<evidence type="ECO:0000313" key="2">
    <source>
        <dbReference type="Proteomes" id="UP001610631"/>
    </source>
</evidence>
<dbReference type="EMBL" id="JBBDHD010000007">
    <property type="protein sequence ID" value="MFH7594315.1"/>
    <property type="molecule type" value="Genomic_DNA"/>
</dbReference>
<name>A0ABW7P7Z6_9ACTN</name>